<feature type="domain" description="Flagellar hook-length control protein-like C-terminal" evidence="2">
    <location>
        <begin position="354"/>
        <end position="436"/>
    </location>
</feature>
<dbReference type="PANTHER" id="PTHR37533">
    <property type="entry name" value="FLAGELLAR HOOK-LENGTH CONTROL PROTEIN"/>
    <property type="match status" value="1"/>
</dbReference>
<sequence length="475" mass="49589">MSINQAAISGLSALMSLGAKSKPVAREDGFKTAMADAQVQHTRATPKPKREPEQKSVAREAKPADSAASASKAVKDEGSEVDQSATKQQASSASAEHDKGSAEAHMAQNDTHTDEQASYVVPAERQDLPRPDGLAEPLGLSIPQFQLAASHNRLGLGVDGVGIAVQLGENPLAALAELEGSTLLASSYLSGGAAGVTDLTGVLGVSEPLAGANMALLSAPQAGQMTVSPQALKAGEGLVNLGLTSAEDATLNLGRELDVDSPVKGQVATAVNDKLLQSPSQKVLAAALIMQADADSIKIAQSLDHPAAALKKGSSDAMSSISSTLSTSANSLNGRVQPITVPVSQPHWAQSAGERVVWMVSQKLQSAEIQLDPPELGPLQVKVSVQHDQVSITFVSHSAQVRDALDQHALRLREMFEGQGLDLVDVDVSDQSFQQREEQGDSQPRSGNPQDDDKLDSDVQMIASKVSSQLVDHFV</sequence>
<dbReference type="EMBL" id="JBHSCX010000021">
    <property type="protein sequence ID" value="MFC4363809.1"/>
    <property type="molecule type" value="Genomic_DNA"/>
</dbReference>
<evidence type="ECO:0000256" key="1">
    <source>
        <dbReference type="SAM" id="MobiDB-lite"/>
    </source>
</evidence>
<protein>
    <submittedName>
        <fullName evidence="3">Flagellar hook-length control protein FliK</fullName>
    </submittedName>
</protein>
<evidence type="ECO:0000259" key="2">
    <source>
        <dbReference type="Pfam" id="PF02120"/>
    </source>
</evidence>
<gene>
    <name evidence="3" type="ORF">ACFOX3_15945</name>
</gene>
<keyword evidence="3" id="KW-0966">Cell projection</keyword>
<comment type="caution">
    <text evidence="3">The sequence shown here is derived from an EMBL/GenBank/DDBJ whole genome shotgun (WGS) entry which is preliminary data.</text>
</comment>
<feature type="compositionally biased region" description="Low complexity" evidence="1">
    <location>
        <begin position="83"/>
        <end position="94"/>
    </location>
</feature>
<organism evidence="3 4">
    <name type="scientific">Simiduia curdlanivorans</name>
    <dbReference type="NCBI Taxonomy" id="1492769"/>
    <lineage>
        <taxon>Bacteria</taxon>
        <taxon>Pseudomonadati</taxon>
        <taxon>Pseudomonadota</taxon>
        <taxon>Gammaproteobacteria</taxon>
        <taxon>Cellvibrionales</taxon>
        <taxon>Cellvibrionaceae</taxon>
        <taxon>Simiduia</taxon>
    </lineage>
</organism>
<dbReference type="Proteomes" id="UP001595840">
    <property type="component" value="Unassembled WGS sequence"/>
</dbReference>
<dbReference type="InterPro" id="IPR038610">
    <property type="entry name" value="FliK-like_C_sf"/>
</dbReference>
<evidence type="ECO:0000313" key="4">
    <source>
        <dbReference type="Proteomes" id="UP001595840"/>
    </source>
</evidence>
<dbReference type="Pfam" id="PF02120">
    <property type="entry name" value="Flg_hook"/>
    <property type="match status" value="1"/>
</dbReference>
<dbReference type="PANTHER" id="PTHR37533:SF2">
    <property type="entry name" value="FLAGELLAR HOOK-LENGTH CONTROL PROTEIN"/>
    <property type="match status" value="1"/>
</dbReference>
<feature type="region of interest" description="Disordered" evidence="1">
    <location>
        <begin position="20"/>
        <end position="116"/>
    </location>
</feature>
<feature type="region of interest" description="Disordered" evidence="1">
    <location>
        <begin position="432"/>
        <end position="462"/>
    </location>
</feature>
<name>A0ABV8V8H4_9GAMM</name>
<proteinExistence type="predicted"/>
<dbReference type="RefSeq" id="WP_290263327.1">
    <property type="nucleotide sequence ID" value="NZ_JAUFQG010000004.1"/>
</dbReference>
<keyword evidence="3" id="KW-0969">Cilium</keyword>
<keyword evidence="4" id="KW-1185">Reference proteome</keyword>
<reference evidence="4" key="1">
    <citation type="journal article" date="2019" name="Int. J. Syst. Evol. Microbiol.">
        <title>The Global Catalogue of Microorganisms (GCM) 10K type strain sequencing project: providing services to taxonomists for standard genome sequencing and annotation.</title>
        <authorList>
            <consortium name="The Broad Institute Genomics Platform"/>
            <consortium name="The Broad Institute Genome Sequencing Center for Infectious Disease"/>
            <person name="Wu L."/>
            <person name="Ma J."/>
        </authorList>
    </citation>
    <scope>NUCLEOTIDE SEQUENCE [LARGE SCALE GENOMIC DNA]</scope>
    <source>
        <strain evidence="4">CECT 8570</strain>
    </source>
</reference>
<keyword evidence="3" id="KW-0282">Flagellum</keyword>
<feature type="compositionally biased region" description="Basic and acidic residues" evidence="1">
    <location>
        <begin position="48"/>
        <end position="63"/>
    </location>
</feature>
<evidence type="ECO:0000313" key="3">
    <source>
        <dbReference type="EMBL" id="MFC4363809.1"/>
    </source>
</evidence>
<dbReference type="CDD" id="cd17470">
    <property type="entry name" value="T3SS_Flik_C"/>
    <property type="match status" value="1"/>
</dbReference>
<dbReference type="InterPro" id="IPR021136">
    <property type="entry name" value="Flagellar_hook_control-like_C"/>
</dbReference>
<dbReference type="Gene3D" id="3.30.750.140">
    <property type="match status" value="1"/>
</dbReference>
<dbReference type="InterPro" id="IPR052563">
    <property type="entry name" value="FliK"/>
</dbReference>
<accession>A0ABV8V8H4</accession>